<dbReference type="KEGG" id="msb:LJ00_06245"/>
<gene>
    <name evidence="1" type="ordered locus">MSMEG_1253</name>
</gene>
<accession>A0QRV6</accession>
<reference evidence="1 2" key="1">
    <citation type="submission" date="2006-10" db="EMBL/GenBank/DDBJ databases">
        <authorList>
            <person name="Fleischmann R.D."/>
            <person name="Dodson R.J."/>
            <person name="Haft D.H."/>
            <person name="Merkel J.S."/>
            <person name="Nelson W.C."/>
            <person name="Fraser C.M."/>
        </authorList>
    </citation>
    <scope>NUCLEOTIDE SEQUENCE [LARGE SCALE GENOMIC DNA]</scope>
    <source>
        <strain evidence="2">ATCC 700084 / mc(2)155</strain>
    </source>
</reference>
<dbReference type="eggNOG" id="COG0497">
    <property type="taxonomic scope" value="Bacteria"/>
</dbReference>
<keyword evidence="2" id="KW-1185">Reference proteome</keyword>
<dbReference type="AlphaFoldDB" id="A0QRV6"/>
<organism evidence="1 2">
    <name type="scientific">Mycolicibacterium smegmatis (strain ATCC 700084 / mc(2)155)</name>
    <name type="common">Mycobacterium smegmatis</name>
    <dbReference type="NCBI Taxonomy" id="246196"/>
    <lineage>
        <taxon>Bacteria</taxon>
        <taxon>Bacillati</taxon>
        <taxon>Actinomycetota</taxon>
        <taxon>Actinomycetes</taxon>
        <taxon>Mycobacteriales</taxon>
        <taxon>Mycobacteriaceae</taxon>
        <taxon>Mycolicibacterium</taxon>
    </lineage>
</organism>
<dbReference type="KEGG" id="msm:MSMEG_1253"/>
<name>A0QRV6_MYCS2</name>
<sequence>MSLCPGLPRPVWAGSTLWCDEMSESASNKKVSPWELLDIRERHWRPRAATVSLAAETLDQIPAHRREQALVAMGRLYIKAETAGARERVLRRWPAVQVLATAGVAADHYERGTFWPKLASIAKITADPEFQTEWGEAFLHNLRKLGLPTFESEQDAGTKYVGRILLHAGMPTYCLRDYFRILAWKRGSTPGLTPEDFISWAAGRAAGTGFTNVDMPVQRFIRYGDEFAVDVADRSFELLDAVASGWSVDEHLLPRRYWAVAQKFHDERGIDRPAESLTSHAPRSSIRPRLVLDPYGQGLLLRLPPVGEAPDGRAVWLVTLDEESQRVSTESLEPGSTEPAPQTDVAIGKPVRSASVALADHEDLQFPLIVVDDRDPLLAFGDDGELIPRGLPLPAHTAWLLFPGDRDALRVSGSFQIIAESPLPPRWDGFCLLQVDLTDAVSIAVGGSVRTVRKFEAARIDLAVPVRGVRTTSGVPVVAELPGILLPGNMAEADWEVTLHDASGVVLARHRLTEFAEPNALWKLVPRPLVGSYSVRIRGPWGRGASRAFTVVEGLSATFTPIWRRFVQQGLQPATAEVRAGAGVGLSHNRLEFDEHQRSQVVRATSQGRCCSLVVTPPHMTVSYQSSEFSINPSIRPLSLSCEEVRERPGELVLDVGVVADPALHVIANGRSIQTLSPKSGRIGVYRFNLAEIADTLGEYPHVSLALSGKGELVIAIVRPRTLFNGIRIEGDCLILENCAAVDDLNAYLFAVRAPWREPACVPVVDGRVHLPSWLVNAGPIYVMARIDDPWVQLPVPDWPRPGKATFVEAEGWLNDGTPEEIAISRFLAGDYSQPVEVIDFERLWTVRALLPALSLGQRIREVEEAIDTEVYANPAAALAALSGSETPSEAIPSLMIRSGLAWANLADAHGSTPPPWTLRAALPAALLSAADSMWSDEEVEAAVGICGDAVIGLLDGSDPYANAGRLDESAELLDRDPGLRQQFIRAAHLVPQGLLSESSRILAVMDFVLERRNPKLEWLVTHAHNVLREGETLIGKIGDPSAQKAIDARRHHTKERGWRVIPAVSMTLALAARYASRGHVPATNWVLREKRAWAELAEVVPQLVTIDLIIAELIIGQRLEEEAGKRNDNQY</sequence>
<dbReference type="EMBL" id="CP000480">
    <property type="protein sequence ID" value="ABK70892.1"/>
    <property type="molecule type" value="Genomic_DNA"/>
</dbReference>
<dbReference type="PATRIC" id="fig|246196.19.peg.1245"/>
<protein>
    <submittedName>
        <fullName evidence="1">Uncharacterized protein</fullName>
    </submittedName>
</protein>
<dbReference type="PaxDb" id="246196-MSMEI_1218"/>
<evidence type="ECO:0000313" key="1">
    <source>
        <dbReference type="EMBL" id="ABK70892.1"/>
    </source>
</evidence>
<dbReference type="OrthoDB" id="3886596at2"/>
<evidence type="ECO:0000313" key="2">
    <source>
        <dbReference type="Proteomes" id="UP000000757"/>
    </source>
</evidence>
<proteinExistence type="predicted"/>
<dbReference type="STRING" id="246196.MSMEG_1253"/>
<dbReference type="Proteomes" id="UP000000757">
    <property type="component" value="Chromosome"/>
</dbReference>